<gene>
    <name evidence="4" type="ORF">F4V44_22865</name>
</gene>
<dbReference type="OrthoDB" id="2953630at2"/>
<dbReference type="RefSeq" id="WP_150442329.1">
    <property type="nucleotide sequence ID" value="NZ_VYKL01000041.1"/>
</dbReference>
<name>A0A5J5H4D1_9BACI</name>
<comment type="caution">
    <text evidence="4">The sequence shown here is derived from an EMBL/GenBank/DDBJ whole genome shotgun (WGS) entry which is preliminary data.</text>
</comment>
<evidence type="ECO:0000313" key="5">
    <source>
        <dbReference type="Proteomes" id="UP000326671"/>
    </source>
</evidence>
<feature type="signal peptide" evidence="2">
    <location>
        <begin position="1"/>
        <end position="27"/>
    </location>
</feature>
<dbReference type="PROSITE" id="PS51272">
    <property type="entry name" value="SLH"/>
    <property type="match status" value="2"/>
</dbReference>
<feature type="domain" description="SLH" evidence="3">
    <location>
        <begin position="677"/>
        <end position="740"/>
    </location>
</feature>
<keyword evidence="1 2" id="KW-0732">Signal</keyword>
<accession>A0A5J5H4D1</accession>
<dbReference type="Pfam" id="PF16244">
    <property type="entry name" value="DUF4901"/>
    <property type="match status" value="2"/>
</dbReference>
<dbReference type="InterPro" id="IPR001119">
    <property type="entry name" value="SLH_dom"/>
</dbReference>
<evidence type="ECO:0000256" key="2">
    <source>
        <dbReference type="SAM" id="SignalP"/>
    </source>
</evidence>
<dbReference type="Pfam" id="PF00395">
    <property type="entry name" value="SLH"/>
    <property type="match status" value="2"/>
</dbReference>
<reference evidence="4 5" key="1">
    <citation type="submission" date="2019-09" db="EMBL/GenBank/DDBJ databases">
        <title>Whole genome sequences of isolates from the Mars Exploration Rovers.</title>
        <authorList>
            <person name="Seuylemezian A."/>
            <person name="Vaishampayan P."/>
        </authorList>
    </citation>
    <scope>NUCLEOTIDE SEQUENCE [LARGE SCALE GENOMIC DNA]</scope>
    <source>
        <strain evidence="4 5">MER_TA_151</strain>
    </source>
</reference>
<keyword evidence="5" id="KW-1185">Reference proteome</keyword>
<proteinExistence type="predicted"/>
<sequence>MKNYKKLGIIPLSTVLSLGLIIPTAGAAPLLNEQQGPFQIRIAEVDSEITKADLIQRVKSLFPGKFDFLKEKDFEMSSGHYFPENDTIRYDLSFFKEVKGKQIYGSFGFVGKDLQIEYFHYQPANAQDALFPPKVTKDEAQETATAFLKSFTKNGEYQLDTVNDYYPPAQTLVEPIRYTFSFVHTEKQIPVSDQTIQITVLGNGEIVEFFRNYIKNGKQTYDDSAKVLPKDEILAKVKDNLGVELRYKVDFNFQTGKPYVKLVYQQTGSVQGVHALTSQWQNADGFSSELPAVKGIQYISSNPLPPRDSDLSVEKAKAFAEQLLKVDSDKVKLTIEAVHEREHYLGQKVISVQYMYETKDGGGYGAELLFDQKTGDIIQYYDVKRDLLNEIGEEPENGVSITKEEAEAKAVQFLKEYVPSYLHDYSMPTDEGYFAEEGIYYFSFPRVVDGIIVDGDQMFVSISEDGTLVNLGAEKLPIENWPSQEGIKSKEEAAAKFSEGINLELRYVTEENSEDNHYNLVYVPVFNGKIYSYIDAYTGEWNSTNTEEIEKHVSHPWAEKELNYLIQTGIIGVEDPAAFNGNASITKGEAIEVIMKSLTPIYSIFDGEHEDSEQTFENIGQDHPLYLYIERAVSMGILDQGAAEFDIDAMLTREELAAWYIRALGLEKAAKQGDIYKLKFADAANVQSQYKGHVALANTYGILQGSKGGYFNPDQEVTYAQLAVSILRLAKEAYERNPYMY</sequence>
<dbReference type="AlphaFoldDB" id="A0A5J5H4D1"/>
<feature type="domain" description="SLH" evidence="3">
    <location>
        <begin position="612"/>
        <end position="674"/>
    </location>
</feature>
<evidence type="ECO:0000313" key="4">
    <source>
        <dbReference type="EMBL" id="KAA9015499.1"/>
    </source>
</evidence>
<feature type="chain" id="PRO_5023860488" evidence="2">
    <location>
        <begin position="28"/>
        <end position="741"/>
    </location>
</feature>
<dbReference type="InterPro" id="IPR032599">
    <property type="entry name" value="YcdB/YcdC_rep_domain"/>
</dbReference>
<dbReference type="EMBL" id="VYKL01000041">
    <property type="protein sequence ID" value="KAA9015499.1"/>
    <property type="molecule type" value="Genomic_DNA"/>
</dbReference>
<evidence type="ECO:0000259" key="3">
    <source>
        <dbReference type="PROSITE" id="PS51272"/>
    </source>
</evidence>
<evidence type="ECO:0000256" key="1">
    <source>
        <dbReference type="ARBA" id="ARBA00022729"/>
    </source>
</evidence>
<dbReference type="Proteomes" id="UP000326671">
    <property type="component" value="Unassembled WGS sequence"/>
</dbReference>
<organism evidence="4 5">
    <name type="scientific">Niallia endozanthoxylica</name>
    <dbReference type="NCBI Taxonomy" id="2036016"/>
    <lineage>
        <taxon>Bacteria</taxon>
        <taxon>Bacillati</taxon>
        <taxon>Bacillota</taxon>
        <taxon>Bacilli</taxon>
        <taxon>Bacillales</taxon>
        <taxon>Bacillaceae</taxon>
        <taxon>Niallia</taxon>
    </lineage>
</organism>
<protein>
    <submittedName>
        <fullName evidence="4">S-layer homology domain-containing protein</fullName>
    </submittedName>
</protein>